<feature type="compositionally biased region" description="Low complexity" evidence="1">
    <location>
        <begin position="210"/>
        <end position="220"/>
    </location>
</feature>
<sequence>MFSTYTKFDTHLKPEQVPAVGTAASCVKVGTCRRRIPVLLEAMIEESPVICDPWQCDVTSAGCNDGKFDDDFRFVPLPDKTEYLAKLETKLAKMRADSSGSQQKRRRALLDALSASRSDHVTRFLEDDEFRVSGSCDSIDADSTASRLLRIVAPERLALTTEELVALLKADELDAVTSSSSCVTASEDDVTSTGDDHGGGGGAGVGDGVVDGTSGAETSQ</sequence>
<dbReference type="EMBL" id="CAJPEX010003502">
    <property type="protein sequence ID" value="CAG0922274.1"/>
    <property type="molecule type" value="Genomic_DNA"/>
</dbReference>
<evidence type="ECO:0000313" key="3">
    <source>
        <dbReference type="Proteomes" id="UP000678499"/>
    </source>
</evidence>
<protein>
    <submittedName>
        <fullName evidence="2">Uncharacterized protein</fullName>
    </submittedName>
</protein>
<dbReference type="PANTHER" id="PTHR31800">
    <property type="entry name" value="COILED-COIL DOMAIN-CONTAINING PROTEIN 32"/>
    <property type="match status" value="1"/>
</dbReference>
<dbReference type="InterPro" id="IPR028039">
    <property type="entry name" value="CCDC32"/>
</dbReference>
<accession>A0A7R9BXW7</accession>
<dbReference type="GO" id="GO:0044782">
    <property type="term" value="P:cilium organization"/>
    <property type="evidence" value="ECO:0007669"/>
    <property type="project" value="TreeGrafter"/>
</dbReference>
<dbReference type="PROSITE" id="PS51257">
    <property type="entry name" value="PROKAR_LIPOPROTEIN"/>
    <property type="match status" value="1"/>
</dbReference>
<dbReference type="EMBL" id="OA885539">
    <property type="protein sequence ID" value="CAD7282122.1"/>
    <property type="molecule type" value="Genomic_DNA"/>
</dbReference>
<keyword evidence="3" id="KW-1185">Reference proteome</keyword>
<gene>
    <name evidence="2" type="ORF">NMOB1V02_LOCUS9754</name>
</gene>
<dbReference type="AlphaFoldDB" id="A0A7R9BXW7"/>
<name>A0A7R9BXW7_9CRUS</name>
<feature type="compositionally biased region" description="Gly residues" evidence="1">
    <location>
        <begin position="199"/>
        <end position="209"/>
    </location>
</feature>
<dbReference type="OrthoDB" id="5982503at2759"/>
<dbReference type="PANTHER" id="PTHR31800:SF1">
    <property type="entry name" value="COILED-COIL DOMAIN-CONTAINING PROTEIN 32"/>
    <property type="match status" value="1"/>
</dbReference>
<evidence type="ECO:0000313" key="2">
    <source>
        <dbReference type="EMBL" id="CAD7282122.1"/>
    </source>
</evidence>
<dbReference type="Proteomes" id="UP000678499">
    <property type="component" value="Unassembled WGS sequence"/>
</dbReference>
<dbReference type="Pfam" id="PF14989">
    <property type="entry name" value="CCDC32"/>
    <property type="match status" value="1"/>
</dbReference>
<feature type="region of interest" description="Disordered" evidence="1">
    <location>
        <begin position="178"/>
        <end position="220"/>
    </location>
</feature>
<organism evidence="2">
    <name type="scientific">Notodromas monacha</name>
    <dbReference type="NCBI Taxonomy" id="399045"/>
    <lineage>
        <taxon>Eukaryota</taxon>
        <taxon>Metazoa</taxon>
        <taxon>Ecdysozoa</taxon>
        <taxon>Arthropoda</taxon>
        <taxon>Crustacea</taxon>
        <taxon>Oligostraca</taxon>
        <taxon>Ostracoda</taxon>
        <taxon>Podocopa</taxon>
        <taxon>Podocopida</taxon>
        <taxon>Cypridocopina</taxon>
        <taxon>Cypridoidea</taxon>
        <taxon>Cyprididae</taxon>
        <taxon>Notodromas</taxon>
    </lineage>
</organism>
<proteinExistence type="predicted"/>
<reference evidence="2" key="1">
    <citation type="submission" date="2020-11" db="EMBL/GenBank/DDBJ databases">
        <authorList>
            <person name="Tran Van P."/>
        </authorList>
    </citation>
    <scope>NUCLEOTIDE SEQUENCE</scope>
</reference>
<evidence type="ECO:0000256" key="1">
    <source>
        <dbReference type="SAM" id="MobiDB-lite"/>
    </source>
</evidence>